<organism evidence="1 2">
    <name type="scientific">Cellulomonas cellasea DSM 20118</name>
    <dbReference type="NCBI Taxonomy" id="1408250"/>
    <lineage>
        <taxon>Bacteria</taxon>
        <taxon>Bacillati</taxon>
        <taxon>Actinomycetota</taxon>
        <taxon>Actinomycetes</taxon>
        <taxon>Micrococcales</taxon>
        <taxon>Cellulomonadaceae</taxon>
        <taxon>Cellulomonas</taxon>
    </lineage>
</organism>
<gene>
    <name evidence="1" type="ORF">Q760_04075</name>
</gene>
<evidence type="ECO:0000313" key="2">
    <source>
        <dbReference type="Proteomes" id="UP000029833"/>
    </source>
</evidence>
<name>A0A0A0BC30_9CELL</name>
<dbReference type="STRING" id="1408250.Q760_04075"/>
<proteinExistence type="predicted"/>
<dbReference type="AlphaFoldDB" id="A0A0A0BC30"/>
<dbReference type="EMBL" id="AXNT01000014">
    <property type="protein sequence ID" value="KGM03419.1"/>
    <property type="molecule type" value="Genomic_DNA"/>
</dbReference>
<protein>
    <submittedName>
        <fullName evidence="1">Uncharacterized protein</fullName>
    </submittedName>
</protein>
<dbReference type="Proteomes" id="UP000029833">
    <property type="component" value="Unassembled WGS sequence"/>
</dbReference>
<evidence type="ECO:0000313" key="1">
    <source>
        <dbReference type="EMBL" id="KGM03419.1"/>
    </source>
</evidence>
<reference evidence="1 2" key="1">
    <citation type="submission" date="2013-10" db="EMBL/GenBank/DDBJ databases">
        <authorList>
            <person name="Wang G."/>
            <person name="Zhuang W."/>
        </authorList>
    </citation>
    <scope>NUCLEOTIDE SEQUENCE [LARGE SCALE GENOMIC DNA]</scope>
    <source>
        <strain evidence="1 2">DSM 20118</strain>
    </source>
</reference>
<accession>A0A0A0BC30</accession>
<sequence length="562" mass="60214">MHTRQQLRLRGVMISYAGPDPTVNAANPPQITLPAPTVADLRTTAAWTLTVMPVDAQGIFSSAGTLPWSTPLTGVATSPGGCSLQWIALNAAVAGVRMNDGNRTDVIYYGLLPAGTPIANVGGCESSGVSTGPNGQQVTMAHEVGHGAGLAHGPCGTPGDPGYPAYEPYHPASTPTASLGEYGLDPRNGQVHRPTEKDLMSYCGPPWMSLYHQGRLTNNARLNPTRIRSQRWKAPMYIHPHLWPWEYIPDPPQWERGPHEVVRMRAERVVSIIGVVERGELRVTEVTRVAALPQVHGGRPTAFVAELVDAEGRVISAADVQRLPARSCGCGCSGEDGGGGAEDSYVLSVLLPDLERGAALRVTGTGADGERTEVWRVEAPERPVEIDGFEVRLESGAGVARWELAAPDEGWTAALQFSPDDGRSWNSLAAGITDNRCEFSVEDLPSRAELVFRLLVHDGFSTVTAETRATSAPRPVQLVVMHPQDGAVVGAGQPLRLWASTEGEVLAEPERGRWYVDEEQVGRGFDDWVVAPAAGEHTVRVECDSDTGTSVAEARFTTVDSE</sequence>
<keyword evidence="2" id="KW-1185">Reference proteome</keyword>
<comment type="caution">
    <text evidence="1">The sequence shown here is derived from an EMBL/GenBank/DDBJ whole genome shotgun (WGS) entry which is preliminary data.</text>
</comment>
<dbReference type="SUPFAM" id="SSF55486">
    <property type="entry name" value="Metalloproteases ('zincins'), catalytic domain"/>
    <property type="match status" value="1"/>
</dbReference>